<feature type="transmembrane region" description="Helical" evidence="1">
    <location>
        <begin position="31"/>
        <end position="51"/>
    </location>
</feature>
<evidence type="ECO:0000313" key="2">
    <source>
        <dbReference type="EMBL" id="KOF73275.1"/>
    </source>
</evidence>
<evidence type="ECO:0000256" key="1">
    <source>
        <dbReference type="SAM" id="Phobius"/>
    </source>
</evidence>
<sequence>MAESRTIQQQLCPFIIKHLSDDTSLWFTDHFLGLHLLLIYIFFLPTSLPVVRQSLIKDT</sequence>
<keyword evidence="1" id="KW-0472">Membrane</keyword>
<reference evidence="2" key="1">
    <citation type="submission" date="2015-07" db="EMBL/GenBank/DDBJ databases">
        <title>MeaNS - Measles Nucleotide Surveillance Program.</title>
        <authorList>
            <person name="Tran T."/>
            <person name="Druce J."/>
        </authorList>
    </citation>
    <scope>NUCLEOTIDE SEQUENCE</scope>
    <source>
        <strain evidence="2">UCB-OBI-ISO-001</strain>
        <tissue evidence="2">Gonad</tissue>
    </source>
</reference>
<dbReference type="AlphaFoldDB" id="A0A0L8G9P4"/>
<accession>A0A0L8G9P4</accession>
<gene>
    <name evidence="2" type="ORF">OCBIM_22038120mg</name>
</gene>
<dbReference type="EMBL" id="KQ423217">
    <property type="protein sequence ID" value="KOF73275.1"/>
    <property type="molecule type" value="Genomic_DNA"/>
</dbReference>
<proteinExistence type="predicted"/>
<organism evidence="2">
    <name type="scientific">Octopus bimaculoides</name>
    <name type="common">California two-spotted octopus</name>
    <dbReference type="NCBI Taxonomy" id="37653"/>
    <lineage>
        <taxon>Eukaryota</taxon>
        <taxon>Metazoa</taxon>
        <taxon>Spiralia</taxon>
        <taxon>Lophotrochozoa</taxon>
        <taxon>Mollusca</taxon>
        <taxon>Cephalopoda</taxon>
        <taxon>Coleoidea</taxon>
        <taxon>Octopodiformes</taxon>
        <taxon>Octopoda</taxon>
        <taxon>Incirrata</taxon>
        <taxon>Octopodidae</taxon>
        <taxon>Octopus</taxon>
    </lineage>
</organism>
<protein>
    <submittedName>
        <fullName evidence="2">Uncharacterized protein</fullName>
    </submittedName>
</protein>
<keyword evidence="1" id="KW-1133">Transmembrane helix</keyword>
<name>A0A0L8G9P4_OCTBM</name>
<keyword evidence="1" id="KW-0812">Transmembrane</keyword>